<evidence type="ECO:0000259" key="2">
    <source>
        <dbReference type="Pfam" id="PF15037"/>
    </source>
</evidence>
<comment type="caution">
    <text evidence="3">The sequence shown here is derived from an EMBL/GenBank/DDBJ whole genome shotgun (WGS) entry which is preliminary data.</text>
</comment>
<reference evidence="3 4" key="1">
    <citation type="submission" date="2019-01" db="EMBL/GenBank/DDBJ databases">
        <title>Draft Genome and Complete Hox-Cluster Characterization of the Sterlet Sturgeon (Acipenser ruthenus).</title>
        <authorList>
            <person name="Wei Q."/>
        </authorList>
    </citation>
    <scope>NUCLEOTIDE SEQUENCE [LARGE SCALE GENOMIC DNA]</scope>
    <source>
        <strain evidence="3">WHYD16114868_AA</strain>
        <tissue evidence="3">Blood</tissue>
    </source>
</reference>
<dbReference type="PANTHER" id="PTHR15583:SF10">
    <property type="entry name" value="INTERLEUKIN-17 RECEPTOR E-LIKE-RELATED"/>
    <property type="match status" value="1"/>
</dbReference>
<dbReference type="InterPro" id="IPR039465">
    <property type="entry name" value="IL-17_rcpt-like"/>
</dbReference>
<evidence type="ECO:0000313" key="3">
    <source>
        <dbReference type="EMBL" id="RXM97690.1"/>
    </source>
</evidence>
<keyword evidence="4" id="KW-1185">Reference proteome</keyword>
<evidence type="ECO:0000256" key="1">
    <source>
        <dbReference type="ARBA" id="ARBA00022729"/>
    </source>
</evidence>
<dbReference type="GO" id="GO:0030368">
    <property type="term" value="F:interleukin-17 receptor activity"/>
    <property type="evidence" value="ECO:0007669"/>
    <property type="project" value="InterPro"/>
</dbReference>
<gene>
    <name evidence="3" type="ORF">EOD39_14116</name>
</gene>
<organism evidence="3 4">
    <name type="scientific">Acipenser ruthenus</name>
    <name type="common">Sterlet sturgeon</name>
    <dbReference type="NCBI Taxonomy" id="7906"/>
    <lineage>
        <taxon>Eukaryota</taxon>
        <taxon>Metazoa</taxon>
        <taxon>Chordata</taxon>
        <taxon>Craniata</taxon>
        <taxon>Vertebrata</taxon>
        <taxon>Euteleostomi</taxon>
        <taxon>Actinopterygii</taxon>
        <taxon>Chondrostei</taxon>
        <taxon>Acipenseriformes</taxon>
        <taxon>Acipenseridae</taxon>
        <taxon>Acipenser</taxon>
    </lineage>
</organism>
<sequence>MSVKEQPILLKSSLQQGKRGKVRGKVIFNILMNWEELKAYFMSAEPASSQDAQYKAHIILEMLCDPVNFFYYHFVSPLTTEFERVSAFFQATNADPAEMYKELSTHSKRLRSRVYDEHDNFLPPSRVDFGAKFEAEAKKYVAAHQNSALHQAKVEEIKLGCINFLTEAIQQVEKHLPSQNDLFKGLSSLHPSKLLSKTARIPLAQSHGIAADEFASGKLDYSVDQKEKLVSVHVSEFLDDNDYHLRLCHKWHSCESTGAYVLIKKEDPVKKVTLPYSKLVPCLCIEGWSSIPDSSRIQLCPFKKNTEELWSGITYNPVSQELVWELACPIEVRGRRVDVKYAIPVQTCELQCSKPGGRVKCQYFPAVDKVLFVDDYAVGCRKDLNGILLLDTALQAPVTKQEDVVQLELPVTEVCFLIYYVLYVKKGATFFVI</sequence>
<dbReference type="EMBL" id="SCEB01000979">
    <property type="protein sequence ID" value="RXM97690.1"/>
    <property type="molecule type" value="Genomic_DNA"/>
</dbReference>
<protein>
    <submittedName>
        <fullName evidence="3">Baculoviral IAP repeat-containing protein 6</fullName>
    </submittedName>
</protein>
<accession>A0A662YLW7</accession>
<dbReference type="PANTHER" id="PTHR15583">
    <property type="entry name" value="INTERLEUKIN-17 RECEPTOR"/>
    <property type="match status" value="1"/>
</dbReference>
<keyword evidence="1" id="KW-0732">Signal</keyword>
<proteinExistence type="predicted"/>
<name>A0A662YLW7_ACIRT</name>
<dbReference type="AlphaFoldDB" id="A0A662YLW7"/>
<feature type="domain" description="Interleukin-17 receptor C/E N-terminal" evidence="2">
    <location>
        <begin position="269"/>
        <end position="329"/>
    </location>
</feature>
<dbReference type="Pfam" id="PF15037">
    <property type="entry name" value="IL17_R_N"/>
    <property type="match status" value="1"/>
</dbReference>
<dbReference type="Proteomes" id="UP000289886">
    <property type="component" value="Unassembled WGS sequence"/>
</dbReference>
<evidence type="ECO:0000313" key="4">
    <source>
        <dbReference type="Proteomes" id="UP000289886"/>
    </source>
</evidence>
<dbReference type="InterPro" id="IPR027841">
    <property type="entry name" value="IL-17_rcpt_C/E_N"/>
</dbReference>